<dbReference type="EMBL" id="JAFBFH010000001">
    <property type="protein sequence ID" value="MBM7713060.1"/>
    <property type="molecule type" value="Genomic_DNA"/>
</dbReference>
<dbReference type="SUPFAM" id="SSF52540">
    <property type="entry name" value="P-loop containing nucleoside triphosphate hydrolases"/>
    <property type="match status" value="1"/>
</dbReference>
<evidence type="ECO:0000313" key="9">
    <source>
        <dbReference type="Proteomes" id="UP000823485"/>
    </source>
</evidence>
<evidence type="ECO:0000313" key="8">
    <source>
        <dbReference type="EMBL" id="MBM7713060.1"/>
    </source>
</evidence>
<feature type="domain" description="Helicase C-terminal" evidence="7">
    <location>
        <begin position="211"/>
        <end position="370"/>
    </location>
</feature>
<keyword evidence="3 8" id="KW-0347">Helicase</keyword>
<dbReference type="Pfam" id="PF00270">
    <property type="entry name" value="DEAD"/>
    <property type="match status" value="1"/>
</dbReference>
<feature type="domain" description="Helicase ATP-binding" evidence="5">
    <location>
        <begin position="30"/>
        <end position="200"/>
    </location>
</feature>
<dbReference type="GO" id="GO:0004386">
    <property type="term" value="F:helicase activity"/>
    <property type="evidence" value="ECO:0007669"/>
    <property type="project" value="UniProtKB-KW"/>
</dbReference>
<evidence type="ECO:0000259" key="7">
    <source>
        <dbReference type="PROSITE" id="PS51194"/>
    </source>
</evidence>
<organism evidence="8 9">
    <name type="scientific">Siminovitchia thermophila</name>
    <dbReference type="NCBI Taxonomy" id="1245522"/>
    <lineage>
        <taxon>Bacteria</taxon>
        <taxon>Bacillati</taxon>
        <taxon>Bacillota</taxon>
        <taxon>Bacilli</taxon>
        <taxon>Bacillales</taxon>
        <taxon>Bacillaceae</taxon>
        <taxon>Siminovitchia</taxon>
    </lineage>
</organism>
<reference evidence="8 9" key="1">
    <citation type="submission" date="2021-01" db="EMBL/GenBank/DDBJ databases">
        <title>Genomic Encyclopedia of Type Strains, Phase IV (KMG-IV): sequencing the most valuable type-strain genomes for metagenomic binning, comparative biology and taxonomic classification.</title>
        <authorList>
            <person name="Goeker M."/>
        </authorList>
    </citation>
    <scope>NUCLEOTIDE SEQUENCE [LARGE SCALE GENOMIC DNA]</scope>
    <source>
        <strain evidence="8 9">DSM 105453</strain>
    </source>
</reference>
<evidence type="ECO:0000256" key="3">
    <source>
        <dbReference type="ARBA" id="ARBA00022806"/>
    </source>
</evidence>
<dbReference type="InterPro" id="IPR044742">
    <property type="entry name" value="DEAD/DEAH_RhlB"/>
</dbReference>
<dbReference type="InterPro" id="IPR050547">
    <property type="entry name" value="DEAD_box_RNA_helicases"/>
</dbReference>
<gene>
    <name evidence="8" type="ORF">JOC94_000026</name>
</gene>
<dbReference type="SMART" id="SM00490">
    <property type="entry name" value="HELICc"/>
    <property type="match status" value="1"/>
</dbReference>
<keyword evidence="2" id="KW-0378">Hydrolase</keyword>
<dbReference type="Gene3D" id="3.40.50.300">
    <property type="entry name" value="P-loop containing nucleotide triphosphate hydrolases"/>
    <property type="match status" value="2"/>
</dbReference>
<comment type="caution">
    <text evidence="8">The sequence shown here is derived from an EMBL/GenBank/DDBJ whole genome shotgun (WGS) entry which is preliminary data.</text>
</comment>
<dbReference type="InterPro" id="IPR001650">
    <property type="entry name" value="Helicase_C-like"/>
</dbReference>
<dbReference type="CDD" id="cd00268">
    <property type="entry name" value="DEADc"/>
    <property type="match status" value="1"/>
</dbReference>
<proteinExistence type="predicted"/>
<dbReference type="SMART" id="SM00487">
    <property type="entry name" value="DEXDc"/>
    <property type="match status" value="1"/>
</dbReference>
<dbReference type="InterPro" id="IPR011545">
    <property type="entry name" value="DEAD/DEAH_box_helicase_dom"/>
</dbReference>
<evidence type="ECO:0000256" key="2">
    <source>
        <dbReference type="ARBA" id="ARBA00022801"/>
    </source>
</evidence>
<dbReference type="InterPro" id="IPR014013">
    <property type="entry name" value="Helic_SF1/SF2_ATP-bd_DinG/Rad3"/>
</dbReference>
<protein>
    <submittedName>
        <fullName evidence="8">Superfamily II DNA/RNA helicase</fullName>
    </submittedName>
</protein>
<dbReference type="Proteomes" id="UP000823485">
    <property type="component" value="Unassembled WGS sequence"/>
</dbReference>
<keyword evidence="1" id="KW-0547">Nucleotide-binding</keyword>
<evidence type="ECO:0000259" key="6">
    <source>
        <dbReference type="PROSITE" id="PS51193"/>
    </source>
</evidence>
<dbReference type="Pfam" id="PF00271">
    <property type="entry name" value="Helicase_C"/>
    <property type="match status" value="1"/>
</dbReference>
<evidence type="ECO:0000256" key="1">
    <source>
        <dbReference type="ARBA" id="ARBA00022741"/>
    </source>
</evidence>
<name>A0ABS2R0X6_9BACI</name>
<dbReference type="PROSITE" id="PS51192">
    <property type="entry name" value="HELICASE_ATP_BIND_1"/>
    <property type="match status" value="1"/>
</dbReference>
<dbReference type="RefSeq" id="WP_077109959.1">
    <property type="nucleotide sequence ID" value="NZ_JAFBFH010000001.1"/>
</dbReference>
<dbReference type="PROSITE" id="PS51194">
    <property type="entry name" value="HELICASE_CTER"/>
    <property type="match status" value="1"/>
</dbReference>
<dbReference type="InterPro" id="IPR014001">
    <property type="entry name" value="Helicase_ATP-bd"/>
</dbReference>
<dbReference type="PROSITE" id="PS51193">
    <property type="entry name" value="HELICASE_ATP_BIND_2"/>
    <property type="match status" value="1"/>
</dbReference>
<dbReference type="InterPro" id="IPR027417">
    <property type="entry name" value="P-loop_NTPase"/>
</dbReference>
<keyword evidence="9" id="KW-1185">Reference proteome</keyword>
<accession>A0ABS2R0X6</accession>
<feature type="domain" description="Helicase ATP-binding" evidence="6">
    <location>
        <begin position="1"/>
        <end position="286"/>
    </location>
</feature>
<keyword evidence="4" id="KW-0067">ATP-binding</keyword>
<dbReference type="CDD" id="cd18787">
    <property type="entry name" value="SF2_C_DEAD"/>
    <property type="match status" value="1"/>
</dbReference>
<evidence type="ECO:0000256" key="4">
    <source>
        <dbReference type="ARBA" id="ARBA00022840"/>
    </source>
</evidence>
<evidence type="ECO:0000259" key="5">
    <source>
        <dbReference type="PROSITE" id="PS51192"/>
    </source>
</evidence>
<dbReference type="PANTHER" id="PTHR47963:SF7">
    <property type="entry name" value="ATP-DEPENDENT RNA HELICASE YFML-RELATED"/>
    <property type="match status" value="1"/>
</dbReference>
<dbReference type="PANTHER" id="PTHR47963">
    <property type="entry name" value="DEAD-BOX ATP-DEPENDENT RNA HELICASE 47, MITOCHONDRIAL"/>
    <property type="match status" value="1"/>
</dbReference>
<sequence length="380" mass="42607">MNFLHSLKPALQENWKKSFTEPTPVQQRAIPSILEGKDVVAQSPTGTGKTVAYLLPILNRVDEEKEATQAVILAPSRELVMQIFEEIKAWSIGTGLTSVSLVGGANIKRQMEKLKKRPQLIVGTPGRIWELIQMKKLKMHEVKTIVLDEGDELLGKEHLDDVRRVVKSALNDRQLLLFSATALQDPDQVTAMLGREPERIVVEGELAVPSEIEHIYLLCEPREKINLLGKIAKMDGMKGLAFIRSIGNLHVIADKLSYEGVDLEILHSDMRKDERKKALQRLDSGDVSILLATDIAARGLDIKGISHVIHFDLAKDVEQYIHRSGRTGRMGKFGTVVSLVSPRDERELQKYGKLLGIPLSKKRLYKGGFHPAKNYQRRGK</sequence>